<dbReference type="Pfam" id="PF15978">
    <property type="entry name" value="TnsD"/>
    <property type="match status" value="1"/>
</dbReference>
<evidence type="ECO:0000259" key="2">
    <source>
        <dbReference type="Pfam" id="PF15978"/>
    </source>
</evidence>
<evidence type="ECO:0000313" key="4">
    <source>
        <dbReference type="Proteomes" id="UP001138989"/>
    </source>
</evidence>
<evidence type="ECO:0000259" key="1">
    <source>
        <dbReference type="Pfam" id="PF06527"/>
    </source>
</evidence>
<dbReference type="Proteomes" id="UP001138989">
    <property type="component" value="Unassembled WGS sequence"/>
</dbReference>
<name>A0A9X1SVG7_9GAMM</name>
<dbReference type="InterPro" id="IPR009492">
    <property type="entry name" value="TniQ"/>
</dbReference>
<evidence type="ECO:0000313" key="3">
    <source>
        <dbReference type="EMBL" id="MCD1610151.1"/>
    </source>
</evidence>
<dbReference type="InterPro" id="IPR032750">
    <property type="entry name" value="TnsD_C"/>
</dbReference>
<comment type="caution">
    <text evidence="3">The sequence shown here is derived from an EMBL/GenBank/DDBJ whole genome shotgun (WGS) entry which is preliminary data.</text>
</comment>
<proteinExistence type="predicted"/>
<protein>
    <submittedName>
        <fullName evidence="3">TnsD family transposase</fullName>
    </submittedName>
</protein>
<dbReference type="EMBL" id="JAINWF010000015">
    <property type="protein sequence ID" value="MCD1610151.1"/>
    <property type="molecule type" value="Genomic_DNA"/>
</dbReference>
<sequence length="491" mass="56174">MERLLLFPQPFPDESLYSLAVRYHRLVANCSYRLTSQELFGTYSRTCGSILPCCLGALSQRLAAAYSVGELIRCFTLLPLYQPFLDDATYSAACIAMAGNHGNGLKMSLGLTASRFLKHASFRYCGSCVHEDTQNYGVAYWHRIHQAIGTCICPHHGEVLRAMAFPGRTDWRCMLLPAEADGTPVMESPSGTAASTIAEMQLWGFGHPSDVKTLLAGNFLKHRLDEMGFLKSGRIREQRLRAFLSPRLLESPRVNEFQEIAYSSDWALRILRPRRTVVQPLKFYFFCWLLDVNLEQLKCFHPKKDIRSGDLSFEKDTSNAADEIDIEARRSAFSSSSYLKCHDKPGYHWLHRHDREWLTQYVASHPFIRLRECLIDWKARDLAVARELLAANDLILSVEGKPQKITRAALDRRVACGHEFLRTPDNFPISIRRMNDLLESNHDYQVRKIKWAARHYLLSERCAVSVIYRFAGIRVSHVTEAEVFKLLSCMK</sequence>
<feature type="domain" description="TniQ" evidence="1">
    <location>
        <begin position="6"/>
        <end position="160"/>
    </location>
</feature>
<dbReference type="Pfam" id="PF06527">
    <property type="entry name" value="TniQ"/>
    <property type="match status" value="1"/>
</dbReference>
<dbReference type="AlphaFoldDB" id="A0A9X1SVG7"/>
<gene>
    <name evidence="3" type="ORF">K7H17_20055</name>
</gene>
<organism evidence="3 4">
    <name type="scientific">Stutzerimonas kunmingensis</name>
    <dbReference type="NCBI Taxonomy" id="1211807"/>
    <lineage>
        <taxon>Bacteria</taxon>
        <taxon>Pseudomonadati</taxon>
        <taxon>Pseudomonadota</taxon>
        <taxon>Gammaproteobacteria</taxon>
        <taxon>Pseudomonadales</taxon>
        <taxon>Pseudomonadaceae</taxon>
        <taxon>Stutzerimonas</taxon>
    </lineage>
</organism>
<keyword evidence="4" id="KW-1185">Reference proteome</keyword>
<reference evidence="3" key="1">
    <citation type="submission" date="2021-08" db="EMBL/GenBank/DDBJ databases">
        <title>Isolation and characterization of neutrophilic mixotrophic iron-oxidizing bacteria from deep-sea hydrothermal vents.</title>
        <authorList>
            <person name="He Y."/>
        </authorList>
    </citation>
    <scope>NUCLEOTIDE SEQUENCE</scope>
    <source>
        <strain evidence="3">IOP_13</strain>
    </source>
</reference>
<feature type="domain" description="Transposon Tn7 transposition protein TnsD C-terminal" evidence="2">
    <location>
        <begin position="338"/>
        <end position="431"/>
    </location>
</feature>
<accession>A0A9X1SVG7</accession>